<accession>A0A0B2QL29</accession>
<feature type="non-terminal residue" evidence="1">
    <location>
        <position position="1"/>
    </location>
</feature>
<feature type="non-terminal residue" evidence="1">
    <location>
        <position position="219"/>
    </location>
</feature>
<dbReference type="PANTHER" id="PTHR11439:SF498">
    <property type="entry name" value="DNAK FAMILY PROTEIN"/>
    <property type="match status" value="1"/>
</dbReference>
<protein>
    <submittedName>
        <fullName evidence="1">Retrovirus-related Pol polyprotein from transposon TNT 1-94</fullName>
    </submittedName>
</protein>
<dbReference type="Proteomes" id="UP000053555">
    <property type="component" value="Unassembled WGS sequence"/>
</dbReference>
<reference evidence="1" key="1">
    <citation type="submission" date="2014-07" db="EMBL/GenBank/DDBJ databases">
        <title>Identification of a novel salt tolerance gene in wild soybean by whole-genome sequencing.</title>
        <authorList>
            <person name="Lam H.-M."/>
            <person name="Qi X."/>
            <person name="Li M.-W."/>
            <person name="Liu X."/>
            <person name="Xie M."/>
            <person name="Ni M."/>
            <person name="Xu X."/>
        </authorList>
    </citation>
    <scope>NUCLEOTIDE SEQUENCE [LARGE SCALE GENOMIC DNA]</scope>
    <source>
        <tissue evidence="1">Root</tissue>
    </source>
</reference>
<evidence type="ECO:0000313" key="1">
    <source>
        <dbReference type="EMBL" id="KHN20437.1"/>
    </source>
</evidence>
<organism evidence="1">
    <name type="scientific">Glycine soja</name>
    <name type="common">Wild soybean</name>
    <dbReference type="NCBI Taxonomy" id="3848"/>
    <lineage>
        <taxon>Eukaryota</taxon>
        <taxon>Viridiplantae</taxon>
        <taxon>Streptophyta</taxon>
        <taxon>Embryophyta</taxon>
        <taxon>Tracheophyta</taxon>
        <taxon>Spermatophyta</taxon>
        <taxon>Magnoliopsida</taxon>
        <taxon>eudicotyledons</taxon>
        <taxon>Gunneridae</taxon>
        <taxon>Pentapetalae</taxon>
        <taxon>rosids</taxon>
        <taxon>fabids</taxon>
        <taxon>Fabales</taxon>
        <taxon>Fabaceae</taxon>
        <taxon>Papilionoideae</taxon>
        <taxon>50 kb inversion clade</taxon>
        <taxon>NPAAA clade</taxon>
        <taxon>indigoferoid/millettioid clade</taxon>
        <taxon>Phaseoleae</taxon>
        <taxon>Glycine</taxon>
        <taxon>Glycine subgen. Soja</taxon>
    </lineage>
</organism>
<name>A0A0B2QL29_GLYSO</name>
<gene>
    <name evidence="1" type="ORF">glysoja_046302</name>
</gene>
<proteinExistence type="predicted"/>
<dbReference type="AlphaFoldDB" id="A0A0B2QL29"/>
<dbReference type="EMBL" id="KN658451">
    <property type="protein sequence ID" value="KHN20437.1"/>
    <property type="molecule type" value="Genomic_DNA"/>
</dbReference>
<dbReference type="InterPro" id="IPR043502">
    <property type="entry name" value="DNA/RNA_pol_sf"/>
</dbReference>
<dbReference type="SUPFAM" id="SSF56672">
    <property type="entry name" value="DNA/RNA polymerases"/>
    <property type="match status" value="1"/>
</dbReference>
<dbReference type="PANTHER" id="PTHR11439">
    <property type="entry name" value="GAG-POL-RELATED RETROTRANSPOSON"/>
    <property type="match status" value="1"/>
</dbReference>
<sequence length="219" mass="24532">RLIGRLIYLTNTRPNITFVVHHLSQFIASPTTAHYTALYHILRYIKAAPGLGIFFPSTNELQLKAFSDSNWARSIDTRKSITGFSVYLGSSLISWKSKKQATVSRSSSEAEYRALAIVTCEIQWLTYLLHDFGIIHKPALVFCDNKSTLHIAANPVFHERTKHIEIDCHLVRDKLLSGLIKLLPIASAQQLVGDYTKALAPGAFHFICSKLGMNDIHSP</sequence>
<dbReference type="CDD" id="cd09272">
    <property type="entry name" value="RNase_HI_RT_Ty1"/>
    <property type="match status" value="1"/>
</dbReference>